<dbReference type="OrthoDB" id="390246at2"/>
<dbReference type="SUPFAM" id="SSF53474">
    <property type="entry name" value="alpha/beta-Hydrolases"/>
    <property type="match status" value="1"/>
</dbReference>
<dbReference type="Proteomes" id="UP000232227">
    <property type="component" value="Chromosome"/>
</dbReference>
<dbReference type="Pfam" id="PF12146">
    <property type="entry name" value="Hydrolase_4"/>
    <property type="match status" value="1"/>
</dbReference>
<dbReference type="Gene3D" id="3.40.50.1820">
    <property type="entry name" value="alpha/beta hydrolase"/>
    <property type="match status" value="1"/>
</dbReference>
<sequence>MVVNTVWNIVLIVVIVILGILLTYLLISILLKIRSFNSLKFTPLQEQKPELIKKKHFVTGDGYQLKWYGEVKPDAKKIMIGIHDFSLTGKQFENLSEYLRTNQKQTSFVTFDQRYYGNNIKPEVRYRSAVATLSDMNEIVACLKEMYPNKEIYLYGAGFGANLVLTFMRKKGNLVDGIILDSMMNFKPWKNSTGMNLALTRGCLFSPYNLITIPLDAHDYTNDKKEFLRLDQEFQTSAYVTTKEYFQMKHILKKSLTSELKIVKPVLMIQPSKDAFEQKQKINEFFDKIASNKEITFYPELKHNLALQNNEKVFKDITEWVDRDVKKTN</sequence>
<evidence type="ECO:0000259" key="1">
    <source>
        <dbReference type="Pfam" id="PF12146"/>
    </source>
</evidence>
<gene>
    <name evidence="2" type="ORF">CP520_02010</name>
</gene>
<accession>A0A291IRP1</accession>
<dbReference type="InterPro" id="IPR022742">
    <property type="entry name" value="Hydrolase_4"/>
</dbReference>
<feature type="domain" description="Serine aminopeptidase S33" evidence="1">
    <location>
        <begin position="74"/>
        <end position="306"/>
    </location>
</feature>
<dbReference type="RefSeq" id="WP_096862810.1">
    <property type="nucleotide sequence ID" value="NZ_CP023668.1"/>
</dbReference>
<reference evidence="2 3" key="1">
    <citation type="submission" date="2017-09" db="EMBL/GenBank/DDBJ databases">
        <title>SPAdes assembly of the Mesoplasma lactucae genome.</title>
        <authorList>
            <person name="Knight T.F."/>
            <person name="Rubinstein R."/>
            <person name="Citino T."/>
        </authorList>
    </citation>
    <scope>NUCLEOTIDE SEQUENCE [LARGE SCALE GENOMIC DNA]</scope>
    <source>
        <strain evidence="2 3">831-C4</strain>
    </source>
</reference>
<dbReference type="InterPro" id="IPR029058">
    <property type="entry name" value="AB_hydrolase_fold"/>
</dbReference>
<keyword evidence="3" id="KW-1185">Reference proteome</keyword>
<evidence type="ECO:0000313" key="3">
    <source>
        <dbReference type="Proteomes" id="UP000232227"/>
    </source>
</evidence>
<dbReference type="AlphaFoldDB" id="A0A291IRP1"/>
<dbReference type="InterPro" id="IPR051044">
    <property type="entry name" value="MAG_DAG_Lipase"/>
</dbReference>
<evidence type="ECO:0000313" key="2">
    <source>
        <dbReference type="EMBL" id="ATG97522.1"/>
    </source>
</evidence>
<proteinExistence type="predicted"/>
<dbReference type="KEGG" id="mlac:CP520_02010"/>
<protein>
    <recommendedName>
        <fullName evidence="1">Serine aminopeptidase S33 domain-containing protein</fullName>
    </recommendedName>
</protein>
<organism evidence="2 3">
    <name type="scientific">Mesoplasma lactucae ATCC 49193</name>
    <dbReference type="NCBI Taxonomy" id="81460"/>
    <lineage>
        <taxon>Bacteria</taxon>
        <taxon>Bacillati</taxon>
        <taxon>Mycoplasmatota</taxon>
        <taxon>Mollicutes</taxon>
        <taxon>Entomoplasmatales</taxon>
        <taxon>Entomoplasmataceae</taxon>
        <taxon>Mesoplasma</taxon>
    </lineage>
</organism>
<dbReference type="PANTHER" id="PTHR11614">
    <property type="entry name" value="PHOSPHOLIPASE-RELATED"/>
    <property type="match status" value="1"/>
</dbReference>
<dbReference type="EMBL" id="CP023668">
    <property type="protein sequence ID" value="ATG97522.1"/>
    <property type="molecule type" value="Genomic_DNA"/>
</dbReference>
<name>A0A291IRP1_9MOLU</name>